<proteinExistence type="predicted"/>
<dbReference type="EMBL" id="KU885997">
    <property type="protein sequence ID" value="AMQ67161.1"/>
    <property type="molecule type" value="Genomic_RNA"/>
</dbReference>
<sequence>MAVNTSGKTKLPQPTAEDYTQYARNTLKNLNNVYERLAVRGPVLALVRPALFSKLVITSDGGLQHSELKGTKVLCDPVLQRSFASGNVKAAALLRACLSPTLELKEVESGYVVGGRGSLLTCGDVESNPGPVGSWLRSVVPVIYRKAADASLVQSAVTKTGSELFAEASRRNALVADGIWTVASRMKCRDMYKYGGRYSKLSQAQAKVSGRLATVSKQAEARAQACHKAWKVAHKAKITTVRKGGLFALFGAGVALANEAKPQVFCEPADNAASHVHPLVPETTRARESAAAGSAINTISGDPIYPAMEILYAASALDTTNPEYWGRLYVRTFKFTLVHFMQSHSLEFRKQGRGVAYGFTIPASSKTVPNADLVAILVEYVDALRCCHNVAAEFGDWSDYTGWQYNTKGITCAYVSDVLVHSLARLQIHPSLLSNRLSTLYTECAEFATAEDWSQELATLTGHHHLSALCDPSICQYSGLCSTLSSTGVYKDAHEVSYLLKCISHSRSVAAVRGKIVDPTTASSCGPYGACGSGGAPPLVSKQAGKPVSYVAAVAGCPRSDSPSLVFDTGCEGATGGGVRSGPDSTQSNSSTKEPCNILPPDSRDAKNAGGSGVGLASKGTPGHGGAPQARPSGQGCGSSNDPVPGGSGVSNRPTEKLSVPVVGDQPAEVRVEQPMGVGAGKNNTDKIATKMGHKTGHLRPGGPAGKGACADNRTGTNDGAVRLSAEANVDTPVSGTLLEPLGPRGLQPQPAAGGKGKGVGKRTTSNTGGHNAPAVNDEARRIEFTAVNCTFELGRVYIRIPAEQEEALRDGSLRVFVARLNPEGCHNQGVREDGEVANTSQARGSQADTVARNSIPSAVLNNDQTPGARTNARKRSRNKPANGGKRSQPGPTSKVVAEDVGFVRETGEHIVRSEQVGHARPSSATQASTGNIQSARDVPATAGHVQQPPQERLLHKQGYTIPRRWRNHEWGYDDGPRELYCSTCYSYVLPGRYKKACYHERKQHARRAGGTALKYGNPRSGVSPDLIRDKSPSSGRSVDTGVAQHIRRWRRPRDNLRETTYVDLRASPPSVVDSHGSLPESGRHGGRLREHRVLPTQTMEWCNSAYHGAQPSKSFAQVLHGDREVHQQTPVVSTYCVDRPGYPSRGYPAFGPIFPEQRQTVVWGPSNGGHQFGVSAHQFVPTLPNEIPREWYVPASTAEGGRDGQGAVLANVGHFANGAM</sequence>
<organism evidence="2">
    <name type="scientific">Providence virus</name>
    <dbReference type="NCBI Taxonomy" id="213633"/>
    <lineage>
        <taxon>Viruses</taxon>
        <taxon>Riboviria</taxon>
        <taxon>Orthornavirae</taxon>
        <taxon>Kitrinoviricota</taxon>
        <taxon>Tolucaviricetes</taxon>
        <taxon>Tolivirales</taxon>
        <taxon>Carmotetraviridae</taxon>
        <taxon>Alphacarmotetravirus</taxon>
        <taxon>Alphacarmotetravirus providencense</taxon>
    </lineage>
</organism>
<feature type="region of interest" description="Disordered" evidence="1">
    <location>
        <begin position="734"/>
        <end position="775"/>
    </location>
</feature>
<feature type="compositionally biased region" description="Polar residues" evidence="1">
    <location>
        <begin position="923"/>
        <end position="935"/>
    </location>
</feature>
<feature type="region of interest" description="Disordered" evidence="1">
    <location>
        <begin position="829"/>
        <end position="954"/>
    </location>
</feature>
<evidence type="ECO:0000313" key="2">
    <source>
        <dbReference type="EMBL" id="AMQ67161.1"/>
    </source>
</evidence>
<feature type="region of interest" description="Disordered" evidence="1">
    <location>
        <begin position="1011"/>
        <end position="1043"/>
    </location>
</feature>
<feature type="compositionally biased region" description="Polar residues" evidence="1">
    <location>
        <begin position="838"/>
        <end position="869"/>
    </location>
</feature>
<name>A0A142F304_9LUTE</name>
<evidence type="ECO:0000256" key="1">
    <source>
        <dbReference type="SAM" id="MobiDB-lite"/>
    </source>
</evidence>
<feature type="region of interest" description="Disordered" evidence="1">
    <location>
        <begin position="694"/>
        <end position="714"/>
    </location>
</feature>
<feature type="compositionally biased region" description="Polar residues" evidence="1">
    <location>
        <begin position="583"/>
        <end position="594"/>
    </location>
</feature>
<protein>
    <submittedName>
        <fullName evidence="2">Non-structural protein</fullName>
    </submittedName>
</protein>
<feature type="region of interest" description="Disordered" evidence="1">
    <location>
        <begin position="1068"/>
        <end position="1087"/>
    </location>
</feature>
<feature type="compositionally biased region" description="Basic and acidic residues" evidence="1">
    <location>
        <begin position="902"/>
        <end position="918"/>
    </location>
</feature>
<accession>A0A142F304</accession>
<feature type="region of interest" description="Disordered" evidence="1">
    <location>
        <begin position="575"/>
        <end position="664"/>
    </location>
</feature>
<reference evidence="2" key="1">
    <citation type="submission" date="2016-03" db="EMBL/GenBank/DDBJ databases">
        <title>Genetic characterization of Providence virus isolated in bat guano, Hungary.</title>
        <authorList>
            <person name="Kemenesi G."/>
            <person name="Foldes F."/>
            <person name="Kurucz K."/>
            <person name="Zana B."/>
            <person name="Estok P."/>
            <person name="Boldogh S."/>
            <person name="Gorfol T."/>
            <person name="Banyai K."/>
            <person name="Jakab F."/>
        </authorList>
    </citation>
    <scope>NUCLEOTIDE SEQUENCE</scope>
    <source>
        <strain evidence="2">14EPF155</strain>
    </source>
</reference>